<dbReference type="PANTHER" id="PTHR23506:SF26">
    <property type="entry name" value="MFS-TYPE TRANSPORTER SLC18B1"/>
    <property type="match status" value="1"/>
</dbReference>
<keyword evidence="3 6" id="KW-0812">Transmembrane</keyword>
<feature type="transmembrane region" description="Helical" evidence="6">
    <location>
        <begin position="138"/>
        <end position="162"/>
    </location>
</feature>
<keyword evidence="9" id="KW-1185">Reference proteome</keyword>
<reference evidence="8" key="1">
    <citation type="submission" date="2021-06" db="EMBL/GenBank/DDBJ databases">
        <authorList>
            <person name="Hodson N. C."/>
            <person name="Mongue J. A."/>
            <person name="Jaron S. K."/>
        </authorList>
    </citation>
    <scope>NUCLEOTIDE SEQUENCE</scope>
</reference>
<evidence type="ECO:0000256" key="2">
    <source>
        <dbReference type="ARBA" id="ARBA00022448"/>
    </source>
</evidence>
<keyword evidence="4 6" id="KW-1133">Transmembrane helix</keyword>
<evidence type="ECO:0000256" key="5">
    <source>
        <dbReference type="ARBA" id="ARBA00023136"/>
    </source>
</evidence>
<evidence type="ECO:0000259" key="7">
    <source>
        <dbReference type="PROSITE" id="PS50850"/>
    </source>
</evidence>
<comment type="caution">
    <text evidence="8">The sequence shown here is derived from an EMBL/GenBank/DDBJ whole genome shotgun (WGS) entry which is preliminary data.</text>
</comment>
<name>A0A8J2KRV6_9HEXA</name>
<dbReference type="Pfam" id="PF07690">
    <property type="entry name" value="MFS_1"/>
    <property type="match status" value="1"/>
</dbReference>
<dbReference type="GO" id="GO:0022857">
    <property type="term" value="F:transmembrane transporter activity"/>
    <property type="evidence" value="ECO:0007669"/>
    <property type="project" value="InterPro"/>
</dbReference>
<feature type="domain" description="Major facilitator superfamily (MFS) profile" evidence="7">
    <location>
        <begin position="1"/>
        <end position="172"/>
    </location>
</feature>
<dbReference type="EMBL" id="CAJVCH010456802">
    <property type="protein sequence ID" value="CAG7819695.1"/>
    <property type="molecule type" value="Genomic_DNA"/>
</dbReference>
<protein>
    <recommendedName>
        <fullName evidence="7">Major facilitator superfamily (MFS) profile domain-containing protein</fullName>
    </recommendedName>
</protein>
<evidence type="ECO:0000313" key="8">
    <source>
        <dbReference type="EMBL" id="CAG7819695.1"/>
    </source>
</evidence>
<evidence type="ECO:0000256" key="1">
    <source>
        <dbReference type="ARBA" id="ARBA00004141"/>
    </source>
</evidence>
<comment type="subcellular location">
    <subcellularLocation>
        <location evidence="1">Membrane</location>
        <topology evidence="1">Multi-pass membrane protein</topology>
    </subcellularLocation>
</comment>
<keyword evidence="2" id="KW-0813">Transport</keyword>
<dbReference type="OrthoDB" id="446368at2759"/>
<dbReference type="GO" id="GO:0016020">
    <property type="term" value="C:membrane"/>
    <property type="evidence" value="ECO:0007669"/>
    <property type="project" value="UniProtKB-SubCell"/>
</dbReference>
<organism evidence="8 9">
    <name type="scientific">Allacma fusca</name>
    <dbReference type="NCBI Taxonomy" id="39272"/>
    <lineage>
        <taxon>Eukaryota</taxon>
        <taxon>Metazoa</taxon>
        <taxon>Ecdysozoa</taxon>
        <taxon>Arthropoda</taxon>
        <taxon>Hexapoda</taxon>
        <taxon>Collembola</taxon>
        <taxon>Symphypleona</taxon>
        <taxon>Sminthuridae</taxon>
        <taxon>Allacma</taxon>
    </lineage>
</organism>
<proteinExistence type="predicted"/>
<evidence type="ECO:0000256" key="3">
    <source>
        <dbReference type="ARBA" id="ARBA00022692"/>
    </source>
</evidence>
<sequence length="172" mass="18247">RRTFIAGILITGVATTFFGILDKTEMNTFLVLSFAIRIVAALGDAALITANFSLVAVEFPRYIATTFATLETFFGLGLIVGPTLGGIFYELGGFMLPFLVVGVSFSLLGLVACVIMTVDKEPDDLDEKAPGIFALLKVPSVSLAAFSILAGAISMGFLSATLEPHVRQFNLS</sequence>
<feature type="transmembrane region" description="Helical" evidence="6">
    <location>
        <begin position="29"/>
        <end position="50"/>
    </location>
</feature>
<dbReference type="InterPro" id="IPR020846">
    <property type="entry name" value="MFS_dom"/>
</dbReference>
<feature type="transmembrane region" description="Helical" evidence="6">
    <location>
        <begin position="62"/>
        <end position="88"/>
    </location>
</feature>
<dbReference type="Proteomes" id="UP000708208">
    <property type="component" value="Unassembled WGS sequence"/>
</dbReference>
<dbReference type="InterPro" id="IPR011701">
    <property type="entry name" value="MFS"/>
</dbReference>
<evidence type="ECO:0000256" key="6">
    <source>
        <dbReference type="SAM" id="Phobius"/>
    </source>
</evidence>
<feature type="non-terminal residue" evidence="8">
    <location>
        <position position="172"/>
    </location>
</feature>
<dbReference type="PROSITE" id="PS50850">
    <property type="entry name" value="MFS"/>
    <property type="match status" value="1"/>
</dbReference>
<evidence type="ECO:0000256" key="4">
    <source>
        <dbReference type="ARBA" id="ARBA00022989"/>
    </source>
</evidence>
<gene>
    <name evidence="8" type="ORF">AFUS01_LOCUS30126</name>
</gene>
<keyword evidence="5 6" id="KW-0472">Membrane</keyword>
<accession>A0A8J2KRV6</accession>
<feature type="transmembrane region" description="Helical" evidence="6">
    <location>
        <begin position="94"/>
        <end position="118"/>
    </location>
</feature>
<evidence type="ECO:0000313" key="9">
    <source>
        <dbReference type="Proteomes" id="UP000708208"/>
    </source>
</evidence>
<feature type="non-terminal residue" evidence="8">
    <location>
        <position position="1"/>
    </location>
</feature>
<dbReference type="PANTHER" id="PTHR23506">
    <property type="entry name" value="GH10249P"/>
    <property type="match status" value="1"/>
</dbReference>
<dbReference type="AlphaFoldDB" id="A0A8J2KRV6"/>
<dbReference type="InterPro" id="IPR050930">
    <property type="entry name" value="MFS_Vesicular_Transporter"/>
</dbReference>